<organism evidence="2 3">
    <name type="scientific">Aldrovandia affinis</name>
    <dbReference type="NCBI Taxonomy" id="143900"/>
    <lineage>
        <taxon>Eukaryota</taxon>
        <taxon>Metazoa</taxon>
        <taxon>Chordata</taxon>
        <taxon>Craniata</taxon>
        <taxon>Vertebrata</taxon>
        <taxon>Euteleostomi</taxon>
        <taxon>Actinopterygii</taxon>
        <taxon>Neopterygii</taxon>
        <taxon>Teleostei</taxon>
        <taxon>Notacanthiformes</taxon>
        <taxon>Halosauridae</taxon>
        <taxon>Aldrovandia</taxon>
    </lineage>
</organism>
<reference evidence="2" key="1">
    <citation type="journal article" date="2023" name="Science">
        <title>Genome structures resolve the early diversification of teleost fishes.</title>
        <authorList>
            <person name="Parey E."/>
            <person name="Louis A."/>
            <person name="Montfort J."/>
            <person name="Bouchez O."/>
            <person name="Roques C."/>
            <person name="Iampietro C."/>
            <person name="Lluch J."/>
            <person name="Castinel A."/>
            <person name="Donnadieu C."/>
            <person name="Desvignes T."/>
            <person name="Floi Bucao C."/>
            <person name="Jouanno E."/>
            <person name="Wen M."/>
            <person name="Mejri S."/>
            <person name="Dirks R."/>
            <person name="Jansen H."/>
            <person name="Henkel C."/>
            <person name="Chen W.J."/>
            <person name="Zahm M."/>
            <person name="Cabau C."/>
            <person name="Klopp C."/>
            <person name="Thompson A.W."/>
            <person name="Robinson-Rechavi M."/>
            <person name="Braasch I."/>
            <person name="Lecointre G."/>
            <person name="Bobe J."/>
            <person name="Postlethwait J.H."/>
            <person name="Berthelot C."/>
            <person name="Roest Crollius H."/>
            <person name="Guiguen Y."/>
        </authorList>
    </citation>
    <scope>NUCLEOTIDE SEQUENCE</scope>
    <source>
        <strain evidence="2">NC1722</strain>
    </source>
</reference>
<dbReference type="AlphaFoldDB" id="A0AAD7S367"/>
<dbReference type="Proteomes" id="UP001221898">
    <property type="component" value="Unassembled WGS sequence"/>
</dbReference>
<protein>
    <submittedName>
        <fullName evidence="2">Uncharacterized protein</fullName>
    </submittedName>
</protein>
<gene>
    <name evidence="2" type="ORF">AAFF_G00035750</name>
</gene>
<proteinExistence type="predicted"/>
<keyword evidence="3" id="KW-1185">Reference proteome</keyword>
<evidence type="ECO:0000313" key="3">
    <source>
        <dbReference type="Proteomes" id="UP001221898"/>
    </source>
</evidence>
<comment type="caution">
    <text evidence="2">The sequence shown here is derived from an EMBL/GenBank/DDBJ whole genome shotgun (WGS) entry which is preliminary data.</text>
</comment>
<accession>A0AAD7S367</accession>
<feature type="region of interest" description="Disordered" evidence="1">
    <location>
        <begin position="82"/>
        <end position="121"/>
    </location>
</feature>
<evidence type="ECO:0000256" key="1">
    <source>
        <dbReference type="SAM" id="MobiDB-lite"/>
    </source>
</evidence>
<name>A0AAD7S367_9TELE</name>
<evidence type="ECO:0000313" key="2">
    <source>
        <dbReference type="EMBL" id="KAJ8395119.1"/>
    </source>
</evidence>
<sequence>MQNDPHPAPLCSFRTRGVHDPRCPCRVALRPIGSDGVCVFARAVVGHAAGIAGSSWRTLGWHLSRSAHSAICLVSSRAGSCPLTANGPPPPPPQGLPPGRGSLAPRALSNSHGQAFNADRR</sequence>
<dbReference type="EMBL" id="JAINUG010000119">
    <property type="protein sequence ID" value="KAJ8395119.1"/>
    <property type="molecule type" value="Genomic_DNA"/>
</dbReference>
<feature type="compositionally biased region" description="Pro residues" evidence="1">
    <location>
        <begin position="87"/>
        <end position="96"/>
    </location>
</feature>